<evidence type="ECO:0000259" key="10">
    <source>
        <dbReference type="Pfam" id="PF07885"/>
    </source>
</evidence>
<keyword evidence="5" id="KW-0406">Ion transport</keyword>
<keyword evidence="4 9" id="KW-1133">Transmembrane helix</keyword>
<dbReference type="EMBL" id="LZLQ01000051">
    <property type="protein sequence ID" value="OBK17191.1"/>
    <property type="molecule type" value="Genomic_DNA"/>
</dbReference>
<keyword evidence="8" id="KW-0175">Coiled coil</keyword>
<dbReference type="RefSeq" id="WP_065158044.1">
    <property type="nucleotide sequence ID" value="NZ_LZLQ01000051.1"/>
</dbReference>
<proteinExistence type="predicted"/>
<protein>
    <submittedName>
        <fullName evidence="11">Ion transporter</fullName>
    </submittedName>
</protein>
<keyword evidence="2" id="KW-0813">Transport</keyword>
<comment type="subcellular location">
    <subcellularLocation>
        <location evidence="1">Membrane</location>
        <topology evidence="1">Multi-pass membrane protein</topology>
    </subcellularLocation>
</comment>
<feature type="transmembrane region" description="Helical" evidence="9">
    <location>
        <begin position="72"/>
        <end position="90"/>
    </location>
</feature>
<evidence type="ECO:0000256" key="4">
    <source>
        <dbReference type="ARBA" id="ARBA00022989"/>
    </source>
</evidence>
<name>A0A1A3N5W0_MYCAS</name>
<dbReference type="Gene3D" id="1.10.287.70">
    <property type="match status" value="1"/>
</dbReference>
<evidence type="ECO:0000256" key="7">
    <source>
        <dbReference type="ARBA" id="ARBA00023303"/>
    </source>
</evidence>
<dbReference type="PANTHER" id="PTHR11537:SF254">
    <property type="entry name" value="POTASSIUM VOLTAGE-GATED CHANNEL PROTEIN SHAB"/>
    <property type="match status" value="1"/>
</dbReference>
<keyword evidence="6 9" id="KW-0472">Membrane</keyword>
<dbReference type="InterPro" id="IPR013099">
    <property type="entry name" value="K_chnl_dom"/>
</dbReference>
<comment type="caution">
    <text evidence="11">The sequence shown here is derived from an EMBL/GenBank/DDBJ whole genome shotgun (WGS) entry which is preliminary data.</text>
</comment>
<dbReference type="Proteomes" id="UP000093629">
    <property type="component" value="Unassembled WGS sequence"/>
</dbReference>
<accession>A0A1A3N5W0</accession>
<dbReference type="GO" id="GO:0008076">
    <property type="term" value="C:voltage-gated potassium channel complex"/>
    <property type="evidence" value="ECO:0007669"/>
    <property type="project" value="InterPro"/>
</dbReference>
<sequence length="241" mass="26645">MPSKEQQWKQRTEWPLAAVAVAFLVMYSVQILGRPHGLEARVLWALCWMAWALFVVDYIARLCLAENRREWFLLHLIDLLIVALPFMRPLRMLRLVALLSVLQKAVGNAVRGKILLYTISGITLLVYVASLAILDAERQQPGALINSFGQAVWWSITTVTTVGYGNLYPVTVTGRVVAVLLMIGGISLIGVVTASLASWLVQRVSETDTANQAATAAQLNELRDEIRALSARLPQHDASDA</sequence>
<feature type="transmembrane region" description="Helical" evidence="9">
    <location>
        <begin position="143"/>
        <end position="164"/>
    </location>
</feature>
<dbReference type="GO" id="GO:0001508">
    <property type="term" value="P:action potential"/>
    <property type="evidence" value="ECO:0007669"/>
    <property type="project" value="TreeGrafter"/>
</dbReference>
<feature type="transmembrane region" description="Helical" evidence="9">
    <location>
        <begin position="114"/>
        <end position="134"/>
    </location>
</feature>
<dbReference type="Gene3D" id="1.20.5.110">
    <property type="match status" value="1"/>
</dbReference>
<feature type="transmembrane region" description="Helical" evidence="9">
    <location>
        <begin position="42"/>
        <end position="60"/>
    </location>
</feature>
<dbReference type="Pfam" id="PF07885">
    <property type="entry name" value="Ion_trans_2"/>
    <property type="match status" value="1"/>
</dbReference>
<evidence type="ECO:0000256" key="3">
    <source>
        <dbReference type="ARBA" id="ARBA00022692"/>
    </source>
</evidence>
<evidence type="ECO:0000256" key="1">
    <source>
        <dbReference type="ARBA" id="ARBA00004141"/>
    </source>
</evidence>
<evidence type="ECO:0000256" key="6">
    <source>
        <dbReference type="ARBA" id="ARBA00023136"/>
    </source>
</evidence>
<evidence type="ECO:0000256" key="5">
    <source>
        <dbReference type="ARBA" id="ARBA00023065"/>
    </source>
</evidence>
<organism evidence="11 12">
    <name type="scientific">Mycobacterium asiaticum</name>
    <dbReference type="NCBI Taxonomy" id="1790"/>
    <lineage>
        <taxon>Bacteria</taxon>
        <taxon>Bacillati</taxon>
        <taxon>Actinomycetota</taxon>
        <taxon>Actinomycetes</taxon>
        <taxon>Mycobacteriales</taxon>
        <taxon>Mycobacteriaceae</taxon>
        <taxon>Mycobacterium</taxon>
    </lineage>
</organism>
<feature type="domain" description="Potassium channel" evidence="10">
    <location>
        <begin position="123"/>
        <end position="201"/>
    </location>
</feature>
<keyword evidence="3 9" id="KW-0812">Transmembrane</keyword>
<reference evidence="11 12" key="1">
    <citation type="submission" date="2016-06" db="EMBL/GenBank/DDBJ databases">
        <authorList>
            <person name="Kjaerup R.B."/>
            <person name="Dalgaard T.S."/>
            <person name="Juul-Madsen H.R."/>
        </authorList>
    </citation>
    <scope>NUCLEOTIDE SEQUENCE [LARGE SCALE GENOMIC DNA]</scope>
    <source>
        <strain evidence="11 12">1245139.5</strain>
    </source>
</reference>
<dbReference type="OrthoDB" id="9799090at2"/>
<feature type="transmembrane region" description="Helical" evidence="9">
    <location>
        <begin position="176"/>
        <end position="201"/>
    </location>
</feature>
<dbReference type="SUPFAM" id="SSF81324">
    <property type="entry name" value="Voltage-gated potassium channels"/>
    <property type="match status" value="1"/>
</dbReference>
<evidence type="ECO:0000256" key="9">
    <source>
        <dbReference type="SAM" id="Phobius"/>
    </source>
</evidence>
<gene>
    <name evidence="11" type="ORF">A5636_22790</name>
</gene>
<dbReference type="AlphaFoldDB" id="A0A1A3N5W0"/>
<dbReference type="GO" id="GO:0005249">
    <property type="term" value="F:voltage-gated potassium channel activity"/>
    <property type="evidence" value="ECO:0007669"/>
    <property type="project" value="InterPro"/>
</dbReference>
<dbReference type="PANTHER" id="PTHR11537">
    <property type="entry name" value="VOLTAGE-GATED POTASSIUM CHANNEL"/>
    <property type="match status" value="1"/>
</dbReference>
<feature type="coiled-coil region" evidence="8">
    <location>
        <begin position="212"/>
        <end position="239"/>
    </location>
</feature>
<evidence type="ECO:0000313" key="12">
    <source>
        <dbReference type="Proteomes" id="UP000093629"/>
    </source>
</evidence>
<evidence type="ECO:0000256" key="2">
    <source>
        <dbReference type="ARBA" id="ARBA00022448"/>
    </source>
</evidence>
<keyword evidence="12" id="KW-1185">Reference proteome</keyword>
<dbReference type="InterPro" id="IPR028325">
    <property type="entry name" value="VG_K_chnl"/>
</dbReference>
<evidence type="ECO:0000313" key="11">
    <source>
        <dbReference type="EMBL" id="OBK17191.1"/>
    </source>
</evidence>
<keyword evidence="7" id="KW-0407">Ion channel</keyword>
<feature type="transmembrane region" description="Helical" evidence="9">
    <location>
        <begin position="12"/>
        <end position="30"/>
    </location>
</feature>
<evidence type="ECO:0000256" key="8">
    <source>
        <dbReference type="SAM" id="Coils"/>
    </source>
</evidence>